<name>A0A2S3YQJ6_9HYPH</name>
<comment type="similarity">
    <text evidence="1">Belongs to the DDAH family.</text>
</comment>
<dbReference type="GO" id="GO:0016597">
    <property type="term" value="F:amino acid binding"/>
    <property type="evidence" value="ECO:0007669"/>
    <property type="project" value="TreeGrafter"/>
</dbReference>
<gene>
    <name evidence="5" type="ORF">ATY31_10490</name>
</gene>
<dbReference type="PANTHER" id="PTHR12737">
    <property type="entry name" value="DIMETHYLARGININE DIMETHYLAMINOHYDROLASE"/>
    <property type="match status" value="1"/>
</dbReference>
<dbReference type="GO" id="GO:0000052">
    <property type="term" value="P:citrulline metabolic process"/>
    <property type="evidence" value="ECO:0007669"/>
    <property type="project" value="TreeGrafter"/>
</dbReference>
<feature type="binding site" evidence="4">
    <location>
        <position position="251"/>
    </location>
    <ligand>
        <name>substrate</name>
    </ligand>
</feature>
<proteinExistence type="inferred from homology"/>
<evidence type="ECO:0000313" key="6">
    <source>
        <dbReference type="Proteomes" id="UP000237511"/>
    </source>
</evidence>
<evidence type="ECO:0000256" key="3">
    <source>
        <dbReference type="PIRSR" id="PIRSR633199-1"/>
    </source>
</evidence>
<keyword evidence="2 5" id="KW-0378">Hydrolase</keyword>
<dbReference type="AlphaFoldDB" id="A0A2S3YQJ6"/>
<feature type="binding site" evidence="4">
    <location>
        <position position="139"/>
    </location>
    <ligand>
        <name>substrate</name>
    </ligand>
</feature>
<dbReference type="RefSeq" id="WP_097527861.1">
    <property type="nucleotide sequence ID" value="NZ_LODU01000018.1"/>
</dbReference>
<dbReference type="InterPro" id="IPR033199">
    <property type="entry name" value="DDAH-like"/>
</dbReference>
<dbReference type="PANTHER" id="PTHR12737:SF9">
    <property type="entry name" value="DIMETHYLARGININASE"/>
    <property type="match status" value="1"/>
</dbReference>
<accession>A0A2S3YQJ6</accession>
<feature type="binding site" evidence="4">
    <location>
        <position position="26"/>
    </location>
    <ligand>
        <name>substrate</name>
    </ligand>
</feature>
<feature type="binding site" evidence="4">
    <location>
        <position position="68"/>
    </location>
    <ligand>
        <name>substrate</name>
    </ligand>
</feature>
<evidence type="ECO:0000256" key="2">
    <source>
        <dbReference type="ARBA" id="ARBA00022801"/>
    </source>
</evidence>
<dbReference type="EMBL" id="LODU01000018">
    <property type="protein sequence ID" value="POH33517.1"/>
    <property type="molecule type" value="Genomic_DNA"/>
</dbReference>
<evidence type="ECO:0000256" key="4">
    <source>
        <dbReference type="PIRSR" id="PIRSR633199-2"/>
    </source>
</evidence>
<dbReference type="Proteomes" id="UP000237511">
    <property type="component" value="Unassembled WGS sequence"/>
</dbReference>
<dbReference type="GO" id="GO:0045429">
    <property type="term" value="P:positive regulation of nitric oxide biosynthetic process"/>
    <property type="evidence" value="ECO:0007669"/>
    <property type="project" value="TreeGrafter"/>
</dbReference>
<feature type="active site" description="Proton donor" evidence="3">
    <location>
        <position position="170"/>
    </location>
</feature>
<sequence>MSQTRSVYEFNSAIVREPSTSVVNGLRADDRGGPTYDGVKAEHDAYIAALRNAGVEVTVLPPLEGFPDSIFVEDPALVFTNGAILLRPGTPSRVKETAELAPVLREMFETVLELAFPGQADGGDIMFTPKGLLIGLSDRTDKAGAEALISCIDKLGGKAEIAETPKGVLHFKTASSLLDNETVIATAALADAAVFEGLRKIVVPEGEEPAANVLRVNDVVFASAYYVRTLEMLDTEGYKVVPLKTAEIEKIDAGLSCMSLRWYGDGK</sequence>
<dbReference type="SUPFAM" id="SSF55909">
    <property type="entry name" value="Pentein"/>
    <property type="match status" value="1"/>
</dbReference>
<dbReference type="Pfam" id="PF02274">
    <property type="entry name" value="ADI"/>
    <property type="match status" value="1"/>
</dbReference>
<dbReference type="GO" id="GO:0016403">
    <property type="term" value="F:dimethylargininase activity"/>
    <property type="evidence" value="ECO:0007669"/>
    <property type="project" value="TreeGrafter"/>
</dbReference>
<protein>
    <submittedName>
        <fullName evidence="5">Dimethylarginine dimethylaminohydrolase</fullName>
    </submittedName>
</protein>
<dbReference type="Gene3D" id="3.75.10.10">
    <property type="entry name" value="L-arginine/glycine Amidinotransferase, Chain A"/>
    <property type="match status" value="1"/>
</dbReference>
<feature type="binding site" evidence="4">
    <location>
        <position position="93"/>
    </location>
    <ligand>
        <name>substrate</name>
    </ligand>
</feature>
<organism evidence="5 6">
    <name type="scientific">Sinorhizobium americanum</name>
    <dbReference type="NCBI Taxonomy" id="194963"/>
    <lineage>
        <taxon>Bacteria</taxon>
        <taxon>Pseudomonadati</taxon>
        <taxon>Pseudomonadota</taxon>
        <taxon>Alphaproteobacteria</taxon>
        <taxon>Hyphomicrobiales</taxon>
        <taxon>Rhizobiaceae</taxon>
        <taxon>Sinorhizobium/Ensifer group</taxon>
        <taxon>Sinorhizobium</taxon>
    </lineage>
</organism>
<comment type="caution">
    <text evidence="5">The sequence shown here is derived from an EMBL/GenBank/DDBJ whole genome shotgun (WGS) entry which is preliminary data.</text>
</comment>
<feature type="active site" description="Nucleophile" evidence="3">
    <location>
        <position position="257"/>
    </location>
</feature>
<evidence type="ECO:0000313" key="5">
    <source>
        <dbReference type="EMBL" id="POH33517.1"/>
    </source>
</evidence>
<dbReference type="GO" id="GO:0006525">
    <property type="term" value="P:arginine metabolic process"/>
    <property type="evidence" value="ECO:0007669"/>
    <property type="project" value="TreeGrafter"/>
</dbReference>
<feature type="binding site" evidence="4">
    <location>
        <begin position="73"/>
        <end position="74"/>
    </location>
    <ligand>
        <name>substrate</name>
    </ligand>
</feature>
<reference evidence="5 6" key="1">
    <citation type="journal article" date="2014" name="Syst. Appl. Microbiol.">
        <title>Microsymbionts of Phaseolus vulgaris in acid and alkaline soils of Mexico.</title>
        <authorList>
            <person name="Verastegui-Valdes M.M."/>
            <person name="Zhang Y.J."/>
            <person name="Rivera-Orduna F.N."/>
            <person name="Cheng H.P."/>
            <person name="Sui X.H."/>
            <person name="Wang E.T."/>
        </authorList>
    </citation>
    <scope>NUCLEOTIDE SEQUENCE [LARGE SCALE GENOMIC DNA]</scope>
    <source>
        <strain evidence="5 6">FG01</strain>
    </source>
</reference>
<evidence type="ECO:0000256" key="1">
    <source>
        <dbReference type="ARBA" id="ARBA00008532"/>
    </source>
</evidence>